<keyword evidence="2" id="KW-0472">Membrane</keyword>
<keyword evidence="5" id="KW-1185">Reference proteome</keyword>
<dbReference type="PATRIC" id="fig|1160718.3.peg.1710"/>
<evidence type="ECO:0000313" key="5">
    <source>
        <dbReference type="Proteomes" id="UP000009036"/>
    </source>
</evidence>
<reference evidence="4" key="2">
    <citation type="submission" date="2021-04" db="EMBL/GenBank/DDBJ databases">
        <authorList>
            <person name="Wen M.-L."/>
            <person name="Han X.-L."/>
            <person name="Xiong J."/>
        </authorList>
    </citation>
    <scope>NUCLEOTIDE SEQUENCE</scope>
    <source>
        <strain evidence="4">AGR0001</strain>
    </source>
</reference>
<sequence>MVTGVLDVICAMGVVGVALVTGMADVAHGGSRRGARPGSPASVRTSKHTSPDRPGRQLRRQPAPHRLDHGGCARLPERGDGA</sequence>
<name>J2K3W5_9ACTN</name>
<protein>
    <submittedName>
        <fullName evidence="3">Uncharacterized protein</fullName>
    </submittedName>
</protein>
<dbReference type="AlphaFoldDB" id="J2K3W5"/>
<keyword evidence="2" id="KW-0812">Transmembrane</keyword>
<dbReference type="EMBL" id="AJGV01000060">
    <property type="protein sequence ID" value="EJJ07473.1"/>
    <property type="molecule type" value="Genomic_DNA"/>
</dbReference>
<gene>
    <name evidence="4" type="ORF">SU9_023175</name>
    <name evidence="3" type="ORF">SU9_08434</name>
</gene>
<organism evidence="3">
    <name type="scientific">Streptomyces auratus AGR0001</name>
    <dbReference type="NCBI Taxonomy" id="1160718"/>
    <lineage>
        <taxon>Bacteria</taxon>
        <taxon>Bacillati</taxon>
        <taxon>Actinomycetota</taxon>
        <taxon>Actinomycetes</taxon>
        <taxon>Kitasatosporales</taxon>
        <taxon>Streptomycetaceae</taxon>
        <taxon>Streptomyces</taxon>
    </lineage>
</organism>
<feature type="compositionally biased region" description="Basic and acidic residues" evidence="1">
    <location>
        <begin position="65"/>
        <end position="82"/>
    </location>
</feature>
<reference evidence="3" key="1">
    <citation type="journal article" date="2012" name="J. Bacteriol.">
        <title>Genome Sequence of Streptomyces auratus Strain AGR0001, a Phoslactomycin-Producing Actinomycete.</title>
        <authorList>
            <person name="Han X."/>
            <person name="Li M."/>
            <person name="Ding Z."/>
            <person name="Zhao J."/>
            <person name="Ji K."/>
            <person name="Wen M."/>
            <person name="Lu T."/>
        </authorList>
    </citation>
    <scope>NUCLEOTIDE SEQUENCE [LARGE SCALE GENOMIC DNA]</scope>
    <source>
        <strain evidence="3">AGR0001</strain>
    </source>
</reference>
<evidence type="ECO:0000256" key="1">
    <source>
        <dbReference type="SAM" id="MobiDB-lite"/>
    </source>
</evidence>
<dbReference type="KEGG" id="sauh:SU9_023175"/>
<evidence type="ECO:0000256" key="2">
    <source>
        <dbReference type="SAM" id="Phobius"/>
    </source>
</evidence>
<dbReference type="STRING" id="1160718.SU9_08434"/>
<dbReference type="EMBL" id="CP072931">
    <property type="protein sequence ID" value="QTZ93993.1"/>
    <property type="molecule type" value="Genomic_DNA"/>
</dbReference>
<accession>J2K3W5</accession>
<feature type="transmembrane region" description="Helical" evidence="2">
    <location>
        <begin position="6"/>
        <end position="27"/>
    </location>
</feature>
<feature type="region of interest" description="Disordered" evidence="1">
    <location>
        <begin position="28"/>
        <end position="82"/>
    </location>
</feature>
<evidence type="ECO:0000313" key="3">
    <source>
        <dbReference type="EMBL" id="EJJ07473.1"/>
    </source>
</evidence>
<dbReference type="RefSeq" id="WP_006603256.1">
    <property type="nucleotide sequence ID" value="NZ_CP072931.1"/>
</dbReference>
<dbReference type="HOGENOM" id="CLU_2556692_0_0_11"/>
<evidence type="ECO:0000313" key="4">
    <source>
        <dbReference type="EMBL" id="QTZ93993.1"/>
    </source>
</evidence>
<dbReference type="Proteomes" id="UP000009036">
    <property type="component" value="Chromosome"/>
</dbReference>
<keyword evidence="2" id="KW-1133">Transmembrane helix</keyword>
<dbReference type="eggNOG" id="ENOG5031Z22">
    <property type="taxonomic scope" value="Bacteria"/>
</dbReference>
<proteinExistence type="predicted"/>